<gene>
    <name evidence="14" type="ORF">BSTOLATCC_MIC20828</name>
</gene>
<dbReference type="InterPro" id="IPR011011">
    <property type="entry name" value="Znf_FYVE_PHD"/>
</dbReference>
<dbReference type="SMART" id="SM00220">
    <property type="entry name" value="S_TKc"/>
    <property type="match status" value="1"/>
</dbReference>
<dbReference type="Gene3D" id="1.10.510.10">
    <property type="entry name" value="Transferase(Phosphotransferase) domain 1"/>
    <property type="match status" value="1"/>
</dbReference>
<feature type="domain" description="FYVE-type" evidence="13">
    <location>
        <begin position="8"/>
        <end position="67"/>
    </location>
</feature>
<evidence type="ECO:0000313" key="15">
    <source>
        <dbReference type="Proteomes" id="UP001162131"/>
    </source>
</evidence>
<evidence type="ECO:0008006" key="16">
    <source>
        <dbReference type="Google" id="ProtNLM"/>
    </source>
</evidence>
<evidence type="ECO:0000256" key="5">
    <source>
        <dbReference type="ARBA" id="ARBA00022741"/>
    </source>
</evidence>
<evidence type="ECO:0000256" key="10">
    <source>
        <dbReference type="PROSITE-ProRule" id="PRU00091"/>
    </source>
</evidence>
<feature type="domain" description="Protein kinase" evidence="12">
    <location>
        <begin position="136"/>
        <end position="388"/>
    </location>
</feature>
<keyword evidence="4" id="KW-0479">Metal-binding</keyword>
<dbReference type="SUPFAM" id="SSF56112">
    <property type="entry name" value="Protein kinase-like (PK-like)"/>
    <property type="match status" value="1"/>
</dbReference>
<sequence>MDPFTTHSRRGSECTNCHYEFTFFSKKRKCKVCKKIFCRRCSLTVKHNVLWPFKSYQFCSPCYQCRRQEGHLSYNCRVSPEPNGDMESQLVRLDTDSPCLEESDDENLADLISSKQYKRLMKSKIKLSLKDPLSEYVITSQIGDGGSGSVFRATHKKTGREVALKRVKVTAKEQKNQILNEIGLLQISKHENIIECYKAFEHKNEIWVALECMKCNLTALIKENYGKIPENIIAYICGEILKGLSWLHQEHRIHRDIKSDNVLLSSDGYVKLNDFGFSVQLTSDNSSRTTIVGTPYWMAPEVAEGKHYDMKCDIWSLGILAIEIAQGDPPFINESPMKVMNCLPQLPEPQLEGQNKWSFSFTNFISECLKKNPFERATASMLKKHTFIRNACTIHEFKQFLLEWDCLRSEMAQEACNN</sequence>
<protein>
    <recommendedName>
        <fullName evidence="16">Protein kinase domain-containing protein</fullName>
    </recommendedName>
</protein>
<dbReference type="InterPro" id="IPR011009">
    <property type="entry name" value="Kinase-like_dom_sf"/>
</dbReference>
<dbReference type="Proteomes" id="UP001162131">
    <property type="component" value="Unassembled WGS sequence"/>
</dbReference>
<dbReference type="FunFam" id="3.30.200.20:FF:000040">
    <property type="entry name" value="Dual specificity mitogen-activated protein kinase kinase"/>
    <property type="match status" value="1"/>
</dbReference>
<organism evidence="14 15">
    <name type="scientific">Blepharisma stoltei</name>
    <dbReference type="NCBI Taxonomy" id="1481888"/>
    <lineage>
        <taxon>Eukaryota</taxon>
        <taxon>Sar</taxon>
        <taxon>Alveolata</taxon>
        <taxon>Ciliophora</taxon>
        <taxon>Postciliodesmatophora</taxon>
        <taxon>Heterotrichea</taxon>
        <taxon>Heterotrichida</taxon>
        <taxon>Blepharismidae</taxon>
        <taxon>Blepharisma</taxon>
    </lineage>
</organism>
<accession>A0AAU9IYV7</accession>
<evidence type="ECO:0000256" key="1">
    <source>
        <dbReference type="ARBA" id="ARBA00008874"/>
    </source>
</evidence>
<dbReference type="GO" id="GO:0004674">
    <property type="term" value="F:protein serine/threonine kinase activity"/>
    <property type="evidence" value="ECO:0007669"/>
    <property type="project" value="UniProtKB-KW"/>
</dbReference>
<dbReference type="Gene3D" id="3.30.40.10">
    <property type="entry name" value="Zinc/RING finger domain, C3HC4 (zinc finger)"/>
    <property type="match status" value="1"/>
</dbReference>
<evidence type="ECO:0000259" key="13">
    <source>
        <dbReference type="PROSITE" id="PS50178"/>
    </source>
</evidence>
<keyword evidence="3" id="KW-0808">Transferase</keyword>
<dbReference type="EMBL" id="CAJZBQ010000020">
    <property type="protein sequence ID" value="CAG9318354.1"/>
    <property type="molecule type" value="Genomic_DNA"/>
</dbReference>
<proteinExistence type="inferred from homology"/>
<evidence type="ECO:0000256" key="2">
    <source>
        <dbReference type="ARBA" id="ARBA00022527"/>
    </source>
</evidence>
<comment type="similarity">
    <text evidence="1">Belongs to the protein kinase superfamily. STE Ser/Thr protein kinase family. STE20 subfamily.</text>
</comment>
<dbReference type="PANTHER" id="PTHR45832:SF22">
    <property type="entry name" value="SERINE_THREONINE-PROTEIN KINASE SAMKA-RELATED"/>
    <property type="match status" value="1"/>
</dbReference>
<dbReference type="PROSITE" id="PS50011">
    <property type="entry name" value="PROTEIN_KINASE_DOM"/>
    <property type="match status" value="1"/>
</dbReference>
<dbReference type="GO" id="GO:0008270">
    <property type="term" value="F:zinc ion binding"/>
    <property type="evidence" value="ECO:0007669"/>
    <property type="project" value="UniProtKB-KW"/>
</dbReference>
<dbReference type="InterPro" id="IPR051931">
    <property type="entry name" value="PAK3-like"/>
</dbReference>
<evidence type="ECO:0000256" key="8">
    <source>
        <dbReference type="ARBA" id="ARBA00022833"/>
    </source>
</evidence>
<dbReference type="PANTHER" id="PTHR45832">
    <property type="entry name" value="SERINE/THREONINE-PROTEIN KINASE SAMKA-RELATED-RELATED"/>
    <property type="match status" value="1"/>
</dbReference>
<evidence type="ECO:0000259" key="12">
    <source>
        <dbReference type="PROSITE" id="PS50011"/>
    </source>
</evidence>
<keyword evidence="15" id="KW-1185">Reference proteome</keyword>
<dbReference type="InterPro" id="IPR013083">
    <property type="entry name" value="Znf_RING/FYVE/PHD"/>
</dbReference>
<dbReference type="Pfam" id="PF00069">
    <property type="entry name" value="Pkinase"/>
    <property type="match status" value="1"/>
</dbReference>
<evidence type="ECO:0000256" key="6">
    <source>
        <dbReference type="ARBA" id="ARBA00022771"/>
    </source>
</evidence>
<keyword evidence="2" id="KW-0723">Serine/threonine-protein kinase</keyword>
<evidence type="ECO:0000256" key="3">
    <source>
        <dbReference type="ARBA" id="ARBA00022679"/>
    </source>
</evidence>
<evidence type="ECO:0000256" key="4">
    <source>
        <dbReference type="ARBA" id="ARBA00022723"/>
    </source>
</evidence>
<dbReference type="InterPro" id="IPR017441">
    <property type="entry name" value="Protein_kinase_ATP_BS"/>
</dbReference>
<comment type="caution">
    <text evidence="14">The sequence shown here is derived from an EMBL/GenBank/DDBJ whole genome shotgun (WGS) entry which is preliminary data.</text>
</comment>
<dbReference type="PROSITE" id="PS00107">
    <property type="entry name" value="PROTEIN_KINASE_ATP"/>
    <property type="match status" value="1"/>
</dbReference>
<evidence type="ECO:0000256" key="11">
    <source>
        <dbReference type="PROSITE-ProRule" id="PRU10141"/>
    </source>
</evidence>
<dbReference type="FunFam" id="1.10.510.10:FF:000421">
    <property type="entry name" value="Serine/threonine-protein kinase PAK 6"/>
    <property type="match status" value="1"/>
</dbReference>
<name>A0AAU9IYV7_9CILI</name>
<feature type="binding site" evidence="11">
    <location>
        <position position="165"/>
    </location>
    <ligand>
        <name>ATP</name>
        <dbReference type="ChEBI" id="CHEBI:30616"/>
    </ligand>
</feature>
<dbReference type="SUPFAM" id="SSF57903">
    <property type="entry name" value="FYVE/PHD zinc finger"/>
    <property type="match status" value="1"/>
</dbReference>
<evidence type="ECO:0000256" key="9">
    <source>
        <dbReference type="ARBA" id="ARBA00022840"/>
    </source>
</evidence>
<evidence type="ECO:0000256" key="7">
    <source>
        <dbReference type="ARBA" id="ARBA00022777"/>
    </source>
</evidence>
<dbReference type="PROSITE" id="PS50178">
    <property type="entry name" value="ZF_FYVE"/>
    <property type="match status" value="1"/>
</dbReference>
<keyword evidence="9 11" id="KW-0067">ATP-binding</keyword>
<dbReference type="AlphaFoldDB" id="A0AAU9IYV7"/>
<keyword evidence="8" id="KW-0862">Zinc</keyword>
<dbReference type="InterPro" id="IPR017455">
    <property type="entry name" value="Znf_FYVE-rel"/>
</dbReference>
<dbReference type="GO" id="GO:0005524">
    <property type="term" value="F:ATP binding"/>
    <property type="evidence" value="ECO:0007669"/>
    <property type="project" value="UniProtKB-UniRule"/>
</dbReference>
<keyword evidence="5 11" id="KW-0547">Nucleotide-binding</keyword>
<keyword evidence="6 10" id="KW-0863">Zinc-finger</keyword>
<evidence type="ECO:0000313" key="14">
    <source>
        <dbReference type="EMBL" id="CAG9318354.1"/>
    </source>
</evidence>
<dbReference type="InterPro" id="IPR000719">
    <property type="entry name" value="Prot_kinase_dom"/>
</dbReference>
<reference evidence="14" key="1">
    <citation type="submission" date="2021-09" db="EMBL/GenBank/DDBJ databases">
        <authorList>
            <consortium name="AG Swart"/>
            <person name="Singh M."/>
            <person name="Singh A."/>
            <person name="Seah K."/>
            <person name="Emmerich C."/>
        </authorList>
    </citation>
    <scope>NUCLEOTIDE SEQUENCE</scope>
    <source>
        <strain evidence="14">ATCC30299</strain>
    </source>
</reference>
<keyword evidence="7" id="KW-0418">Kinase</keyword>